<name>A0AAV4H9T6_9GAST</name>
<organism evidence="1 2">
    <name type="scientific">Elysia marginata</name>
    <dbReference type="NCBI Taxonomy" id="1093978"/>
    <lineage>
        <taxon>Eukaryota</taxon>
        <taxon>Metazoa</taxon>
        <taxon>Spiralia</taxon>
        <taxon>Lophotrochozoa</taxon>
        <taxon>Mollusca</taxon>
        <taxon>Gastropoda</taxon>
        <taxon>Heterobranchia</taxon>
        <taxon>Euthyneura</taxon>
        <taxon>Panpulmonata</taxon>
        <taxon>Sacoglossa</taxon>
        <taxon>Placobranchoidea</taxon>
        <taxon>Plakobranchidae</taxon>
        <taxon>Elysia</taxon>
    </lineage>
</organism>
<gene>
    <name evidence="1" type="ORF">ElyMa_000930100</name>
</gene>
<protein>
    <recommendedName>
        <fullName evidence="3">Reverse transcriptase domain-containing protein</fullName>
    </recommendedName>
</protein>
<dbReference type="PANTHER" id="PTHR47027:SF20">
    <property type="entry name" value="REVERSE TRANSCRIPTASE-LIKE PROTEIN WITH RNA-DIRECTED DNA POLYMERASE DOMAIN"/>
    <property type="match status" value="1"/>
</dbReference>
<accession>A0AAV4H9T6</accession>
<dbReference type="EMBL" id="BMAT01001894">
    <property type="protein sequence ID" value="GFR94882.1"/>
    <property type="molecule type" value="Genomic_DNA"/>
</dbReference>
<sequence>MREADKDDLGLKIGGRNMTNLRYADGTALLTDNITSMRRILYRVDEAGTKVGLRLNAKKTKVLQVFSKHNRVERLKFNKSDLENVDDFKHLGSKDIKIRTGMATKKVLELNNI</sequence>
<evidence type="ECO:0000313" key="2">
    <source>
        <dbReference type="Proteomes" id="UP000762676"/>
    </source>
</evidence>
<proteinExistence type="predicted"/>
<dbReference type="PANTHER" id="PTHR47027">
    <property type="entry name" value="REVERSE TRANSCRIPTASE DOMAIN-CONTAINING PROTEIN"/>
    <property type="match status" value="1"/>
</dbReference>
<keyword evidence="2" id="KW-1185">Reference proteome</keyword>
<evidence type="ECO:0008006" key="3">
    <source>
        <dbReference type="Google" id="ProtNLM"/>
    </source>
</evidence>
<dbReference type="Proteomes" id="UP000762676">
    <property type="component" value="Unassembled WGS sequence"/>
</dbReference>
<comment type="caution">
    <text evidence="1">The sequence shown here is derived from an EMBL/GenBank/DDBJ whole genome shotgun (WGS) entry which is preliminary data.</text>
</comment>
<reference evidence="1 2" key="1">
    <citation type="journal article" date="2021" name="Elife">
        <title>Chloroplast acquisition without the gene transfer in kleptoplastic sea slugs, Plakobranchus ocellatus.</title>
        <authorList>
            <person name="Maeda T."/>
            <person name="Takahashi S."/>
            <person name="Yoshida T."/>
            <person name="Shimamura S."/>
            <person name="Takaki Y."/>
            <person name="Nagai Y."/>
            <person name="Toyoda A."/>
            <person name="Suzuki Y."/>
            <person name="Arimoto A."/>
            <person name="Ishii H."/>
            <person name="Satoh N."/>
            <person name="Nishiyama T."/>
            <person name="Hasebe M."/>
            <person name="Maruyama T."/>
            <person name="Minagawa J."/>
            <person name="Obokata J."/>
            <person name="Shigenobu S."/>
        </authorList>
    </citation>
    <scope>NUCLEOTIDE SEQUENCE [LARGE SCALE GENOMIC DNA]</scope>
</reference>
<dbReference type="AlphaFoldDB" id="A0AAV4H9T6"/>
<evidence type="ECO:0000313" key="1">
    <source>
        <dbReference type="EMBL" id="GFR94882.1"/>
    </source>
</evidence>